<dbReference type="InterPro" id="IPR001119">
    <property type="entry name" value="SLH_dom"/>
</dbReference>
<name>A0ABR8FCL1_9NOST</name>
<dbReference type="EMBL" id="JACJST010000004">
    <property type="protein sequence ID" value="MBD2567509.1"/>
    <property type="molecule type" value="Genomic_DNA"/>
</dbReference>
<protein>
    <submittedName>
        <fullName evidence="3">Iron uptake porin</fullName>
    </submittedName>
</protein>
<reference evidence="3 4" key="1">
    <citation type="journal article" date="2020" name="ISME J.">
        <title>Comparative genomics reveals insights into cyanobacterial evolution and habitat adaptation.</title>
        <authorList>
            <person name="Chen M.Y."/>
            <person name="Teng W.K."/>
            <person name="Zhao L."/>
            <person name="Hu C.X."/>
            <person name="Zhou Y.K."/>
            <person name="Han B.P."/>
            <person name="Song L.R."/>
            <person name="Shu W.S."/>
        </authorList>
    </citation>
    <scope>NUCLEOTIDE SEQUENCE [LARGE SCALE GENOMIC DNA]</scope>
    <source>
        <strain evidence="3 4">FACHB-196</strain>
    </source>
</reference>
<keyword evidence="1" id="KW-0732">Signal</keyword>
<evidence type="ECO:0000313" key="4">
    <source>
        <dbReference type="Proteomes" id="UP000640531"/>
    </source>
</evidence>
<accession>A0ABR8FCL1</accession>
<evidence type="ECO:0000259" key="2">
    <source>
        <dbReference type="PROSITE" id="PS51272"/>
    </source>
</evidence>
<sequence length="176" mass="19028">MKVKIATICSTSIMYLLSLTLPAKAVNGFNEGFASLGNDTANHQNIKSADVPQQTLTAETVTPLAIQDTTQTDSLIAQVTQVNDVQNTDWAYEALKGLVNRYGCIDPDPNGSFGDGTRGLTRYQFAALLSSCIDRINELASTAPADLISKSDIETLKKFQEDFSAELAIIRPPVEN</sequence>
<dbReference type="InterPro" id="IPR047684">
    <property type="entry name" value="Por_som-like"/>
</dbReference>
<dbReference type="PANTHER" id="PTHR43308">
    <property type="entry name" value="OUTER MEMBRANE PROTEIN ALPHA-RELATED"/>
    <property type="match status" value="1"/>
</dbReference>
<proteinExistence type="predicted"/>
<dbReference type="PANTHER" id="PTHR43308:SF1">
    <property type="entry name" value="OUTER MEMBRANE PROTEIN ALPHA"/>
    <property type="match status" value="1"/>
</dbReference>
<evidence type="ECO:0000313" key="3">
    <source>
        <dbReference type="EMBL" id="MBD2567509.1"/>
    </source>
</evidence>
<dbReference type="NCBIfam" id="NF033921">
    <property type="entry name" value="por_somb"/>
    <property type="match status" value="1"/>
</dbReference>
<feature type="chain" id="PRO_5045321506" evidence="1">
    <location>
        <begin position="26"/>
        <end position="176"/>
    </location>
</feature>
<gene>
    <name evidence="3" type="ORF">H6G59_06245</name>
</gene>
<organism evidence="3 4">
    <name type="scientific">Anabaena lutea FACHB-196</name>
    <dbReference type="NCBI Taxonomy" id="2692881"/>
    <lineage>
        <taxon>Bacteria</taxon>
        <taxon>Bacillati</taxon>
        <taxon>Cyanobacteriota</taxon>
        <taxon>Cyanophyceae</taxon>
        <taxon>Nostocales</taxon>
        <taxon>Nostocaceae</taxon>
        <taxon>Anabaena</taxon>
    </lineage>
</organism>
<dbReference type="PROSITE" id="PS51272">
    <property type="entry name" value="SLH"/>
    <property type="match status" value="1"/>
</dbReference>
<feature type="signal peptide" evidence="1">
    <location>
        <begin position="1"/>
        <end position="25"/>
    </location>
</feature>
<dbReference type="InterPro" id="IPR051465">
    <property type="entry name" value="Cell_Envelope_Struct_Comp"/>
</dbReference>
<comment type="caution">
    <text evidence="3">The sequence shown here is derived from an EMBL/GenBank/DDBJ whole genome shotgun (WGS) entry which is preliminary data.</text>
</comment>
<feature type="domain" description="SLH" evidence="2">
    <location>
        <begin position="78"/>
        <end position="143"/>
    </location>
</feature>
<evidence type="ECO:0000256" key="1">
    <source>
        <dbReference type="SAM" id="SignalP"/>
    </source>
</evidence>
<dbReference type="Proteomes" id="UP000640531">
    <property type="component" value="Unassembled WGS sequence"/>
</dbReference>
<dbReference type="RefSeq" id="WP_190712522.1">
    <property type="nucleotide sequence ID" value="NZ_JACJST010000004.1"/>
</dbReference>
<keyword evidence="4" id="KW-1185">Reference proteome</keyword>